<keyword evidence="2" id="KW-0472">Membrane</keyword>
<accession>X1TG94</accession>
<evidence type="ECO:0000256" key="2">
    <source>
        <dbReference type="ARBA" id="ARBA00023136"/>
    </source>
</evidence>
<dbReference type="GO" id="GO:0009279">
    <property type="term" value="C:cell outer membrane"/>
    <property type="evidence" value="ECO:0007669"/>
    <property type="project" value="UniProtKB-SubCell"/>
</dbReference>
<dbReference type="InterPro" id="IPR000531">
    <property type="entry name" value="Beta-barrel_TonB"/>
</dbReference>
<evidence type="ECO:0000256" key="3">
    <source>
        <dbReference type="ARBA" id="ARBA00023237"/>
    </source>
</evidence>
<evidence type="ECO:0000256" key="1">
    <source>
        <dbReference type="ARBA" id="ARBA00004442"/>
    </source>
</evidence>
<dbReference type="AlphaFoldDB" id="X1TG94"/>
<organism evidence="5">
    <name type="scientific">marine sediment metagenome</name>
    <dbReference type="NCBI Taxonomy" id="412755"/>
    <lineage>
        <taxon>unclassified sequences</taxon>
        <taxon>metagenomes</taxon>
        <taxon>ecological metagenomes</taxon>
    </lineage>
</organism>
<proteinExistence type="predicted"/>
<evidence type="ECO:0000259" key="4">
    <source>
        <dbReference type="Pfam" id="PF00593"/>
    </source>
</evidence>
<gene>
    <name evidence="5" type="ORF">S12H4_19919</name>
</gene>
<reference evidence="5" key="1">
    <citation type="journal article" date="2014" name="Front. Microbiol.">
        <title>High frequency of phylogenetically diverse reductive dehalogenase-homologous genes in deep subseafloor sedimentary metagenomes.</title>
        <authorList>
            <person name="Kawai M."/>
            <person name="Futagami T."/>
            <person name="Toyoda A."/>
            <person name="Takaki Y."/>
            <person name="Nishi S."/>
            <person name="Hori S."/>
            <person name="Arai W."/>
            <person name="Tsubouchi T."/>
            <person name="Morono Y."/>
            <person name="Uchiyama I."/>
            <person name="Ito T."/>
            <person name="Fujiyama A."/>
            <person name="Inagaki F."/>
            <person name="Takami H."/>
        </authorList>
    </citation>
    <scope>NUCLEOTIDE SEQUENCE</scope>
    <source>
        <strain evidence="5">Expedition CK06-06</strain>
    </source>
</reference>
<sequence length="200" mass="23273">DEVLDYQTGNFWGPWDAYRNRNQANLSVSHHTEEFLGGSHDFKFGVEWERSPSRTYARPAGKDEEGNWAFYIDYDGEPYAKVTLTEYDVRPINKRLAAYVQDSWSIGEKLVINPGIRFNIWRGELEGDPLDRGNVFQPKLGIAPRLGITYDVFGDNSTALKLHYGKYYHPFINFIYSWMGERESESWYVIGSVMNMWSTE</sequence>
<feature type="non-terminal residue" evidence="5">
    <location>
        <position position="1"/>
    </location>
</feature>
<dbReference type="Pfam" id="PF00593">
    <property type="entry name" value="TonB_dep_Rec_b-barrel"/>
    <property type="match status" value="1"/>
</dbReference>
<comment type="subcellular location">
    <subcellularLocation>
        <location evidence="1">Cell outer membrane</location>
    </subcellularLocation>
</comment>
<evidence type="ECO:0000313" key="5">
    <source>
        <dbReference type="EMBL" id="GAI86600.1"/>
    </source>
</evidence>
<dbReference type="EMBL" id="BARW01010023">
    <property type="protein sequence ID" value="GAI86600.1"/>
    <property type="molecule type" value="Genomic_DNA"/>
</dbReference>
<dbReference type="InterPro" id="IPR036942">
    <property type="entry name" value="Beta-barrel_TonB_sf"/>
</dbReference>
<protein>
    <recommendedName>
        <fullName evidence="4">TonB-dependent receptor-like beta-barrel domain-containing protein</fullName>
    </recommendedName>
</protein>
<dbReference type="SUPFAM" id="SSF56935">
    <property type="entry name" value="Porins"/>
    <property type="match status" value="1"/>
</dbReference>
<keyword evidence="3" id="KW-0998">Cell outer membrane</keyword>
<comment type="caution">
    <text evidence="5">The sequence shown here is derived from an EMBL/GenBank/DDBJ whole genome shotgun (WGS) entry which is preliminary data.</text>
</comment>
<name>X1TG94_9ZZZZ</name>
<dbReference type="Gene3D" id="2.40.170.20">
    <property type="entry name" value="TonB-dependent receptor, beta-barrel domain"/>
    <property type="match status" value="1"/>
</dbReference>
<feature type="domain" description="TonB-dependent receptor-like beta-barrel" evidence="4">
    <location>
        <begin position="6"/>
        <end position="177"/>
    </location>
</feature>